<evidence type="ECO:0000256" key="5">
    <source>
        <dbReference type="ARBA" id="ARBA00022821"/>
    </source>
</evidence>
<keyword evidence="5" id="KW-0611">Plant defense</keyword>
<comment type="caution">
    <text evidence="8">The sequence shown here is derived from an EMBL/GenBank/DDBJ whole genome shotgun (WGS) entry which is preliminary data.</text>
</comment>
<keyword evidence="2" id="KW-0433">Leucine-rich repeat</keyword>
<dbReference type="InterPro" id="IPR038005">
    <property type="entry name" value="RX-like_CC"/>
</dbReference>
<keyword evidence="3" id="KW-0677">Repeat</keyword>
<evidence type="ECO:0000256" key="3">
    <source>
        <dbReference type="ARBA" id="ARBA00022737"/>
    </source>
</evidence>
<feature type="domain" description="Disease resistance N-terminal" evidence="7">
    <location>
        <begin position="2"/>
        <end position="85"/>
    </location>
</feature>
<keyword evidence="6" id="KW-0067">ATP-binding</keyword>
<dbReference type="Pfam" id="PF18052">
    <property type="entry name" value="Rx_N"/>
    <property type="match status" value="1"/>
</dbReference>
<evidence type="ECO:0000313" key="8">
    <source>
        <dbReference type="EMBL" id="KAL0454676.1"/>
    </source>
</evidence>
<proteinExistence type="inferred from homology"/>
<dbReference type="EMBL" id="JACGWN010000003">
    <property type="protein sequence ID" value="KAL0454676.1"/>
    <property type="molecule type" value="Genomic_DNA"/>
</dbReference>
<evidence type="ECO:0000256" key="4">
    <source>
        <dbReference type="ARBA" id="ARBA00022741"/>
    </source>
</evidence>
<dbReference type="GO" id="GO:0005524">
    <property type="term" value="F:ATP binding"/>
    <property type="evidence" value="ECO:0007669"/>
    <property type="project" value="UniProtKB-KW"/>
</dbReference>
<dbReference type="InterPro" id="IPR041118">
    <property type="entry name" value="Rx_N"/>
</dbReference>
<dbReference type="CDD" id="cd14798">
    <property type="entry name" value="RX-CC_like"/>
    <property type="match status" value="1"/>
</dbReference>
<reference evidence="8" key="1">
    <citation type="submission" date="2020-06" db="EMBL/GenBank/DDBJ databases">
        <authorList>
            <person name="Li T."/>
            <person name="Hu X."/>
            <person name="Zhang T."/>
            <person name="Song X."/>
            <person name="Zhang H."/>
            <person name="Dai N."/>
            <person name="Sheng W."/>
            <person name="Hou X."/>
            <person name="Wei L."/>
        </authorList>
    </citation>
    <scope>NUCLEOTIDE SEQUENCE</scope>
    <source>
        <strain evidence="8">KEN1</strain>
        <tissue evidence="8">Leaf</tissue>
    </source>
</reference>
<dbReference type="PANTHER" id="PTHR19338:SF66">
    <property type="entry name" value="NB-ARC DOMAIN-CONTAINING PROTEIN"/>
    <property type="match status" value="1"/>
</dbReference>
<dbReference type="Gene3D" id="1.20.5.4130">
    <property type="match status" value="1"/>
</dbReference>
<gene>
    <name evidence="8" type="ORF">Slati_0806800</name>
</gene>
<name>A0AAW2XQW9_9LAMI</name>
<accession>A0AAW2XQW9</accession>
<evidence type="ECO:0000256" key="2">
    <source>
        <dbReference type="ARBA" id="ARBA00022614"/>
    </source>
</evidence>
<evidence type="ECO:0000256" key="1">
    <source>
        <dbReference type="ARBA" id="ARBA00008894"/>
    </source>
</evidence>
<keyword evidence="4" id="KW-0547">Nucleotide-binding</keyword>
<comment type="similarity">
    <text evidence="1">Belongs to the disease resistance NB-LRR family.</text>
</comment>
<evidence type="ECO:0000256" key="6">
    <source>
        <dbReference type="ARBA" id="ARBA00022840"/>
    </source>
</evidence>
<dbReference type="PANTHER" id="PTHR19338">
    <property type="entry name" value="TRANSLOCASE OF INNER MITOCHONDRIAL MEMBRANE 13 HOMOLOG"/>
    <property type="match status" value="1"/>
</dbReference>
<protein>
    <recommendedName>
        <fullName evidence="7">Disease resistance N-terminal domain-containing protein</fullName>
    </recommendedName>
</protein>
<reference evidence="8" key="2">
    <citation type="journal article" date="2024" name="Plant">
        <title>Genomic evolution and insights into agronomic trait innovations of Sesamum species.</title>
        <authorList>
            <person name="Miao H."/>
            <person name="Wang L."/>
            <person name="Qu L."/>
            <person name="Liu H."/>
            <person name="Sun Y."/>
            <person name="Le M."/>
            <person name="Wang Q."/>
            <person name="Wei S."/>
            <person name="Zheng Y."/>
            <person name="Lin W."/>
            <person name="Duan Y."/>
            <person name="Cao H."/>
            <person name="Xiong S."/>
            <person name="Wang X."/>
            <person name="Wei L."/>
            <person name="Li C."/>
            <person name="Ma Q."/>
            <person name="Ju M."/>
            <person name="Zhao R."/>
            <person name="Li G."/>
            <person name="Mu C."/>
            <person name="Tian Q."/>
            <person name="Mei H."/>
            <person name="Zhang T."/>
            <person name="Gao T."/>
            <person name="Zhang H."/>
        </authorList>
    </citation>
    <scope>NUCLEOTIDE SEQUENCE</scope>
    <source>
        <strain evidence="8">KEN1</strain>
    </source>
</reference>
<organism evidence="8">
    <name type="scientific">Sesamum latifolium</name>
    <dbReference type="NCBI Taxonomy" id="2727402"/>
    <lineage>
        <taxon>Eukaryota</taxon>
        <taxon>Viridiplantae</taxon>
        <taxon>Streptophyta</taxon>
        <taxon>Embryophyta</taxon>
        <taxon>Tracheophyta</taxon>
        <taxon>Spermatophyta</taxon>
        <taxon>Magnoliopsida</taxon>
        <taxon>eudicotyledons</taxon>
        <taxon>Gunneridae</taxon>
        <taxon>Pentapetalae</taxon>
        <taxon>asterids</taxon>
        <taxon>lamiids</taxon>
        <taxon>Lamiales</taxon>
        <taxon>Pedaliaceae</taxon>
        <taxon>Sesamum</taxon>
    </lineage>
</organism>
<sequence>MAVETLRELLIEEAKFLSGVCDQVEEVERQLTIIHCFLKDADKRKDRYNSETIRKWVAELRDLSIKAENVLERYAVEVTSKREGKNLKRILKRYTCILSECLSVHQTGEEIKVIMSCMADLTKQVESMNQGEISSRSIEYDTDWSRKTYGLDVEKHFVGMKEEVKLLESLLESDNMSHRVISIWDGRIGEDHRCYKNLQRRGCTALL</sequence>
<dbReference type="AlphaFoldDB" id="A0AAW2XQW9"/>
<evidence type="ECO:0000259" key="7">
    <source>
        <dbReference type="Pfam" id="PF18052"/>
    </source>
</evidence>
<dbReference type="GO" id="GO:0006952">
    <property type="term" value="P:defense response"/>
    <property type="evidence" value="ECO:0007669"/>
    <property type="project" value="UniProtKB-KW"/>
</dbReference>